<evidence type="ECO:0000313" key="3">
    <source>
        <dbReference type="Proteomes" id="UP000055019"/>
    </source>
</evidence>
<comment type="caution">
    <text evidence="2">The sequence shown here is derived from an EMBL/GenBank/DDBJ whole genome shotgun (WGS) entry which is preliminary data.</text>
</comment>
<feature type="compositionally biased region" description="Pro residues" evidence="1">
    <location>
        <begin position="172"/>
        <end position="181"/>
    </location>
</feature>
<dbReference type="RefSeq" id="WP_061152507.1">
    <property type="nucleotide sequence ID" value="NZ_FCOM02000118.1"/>
</dbReference>
<evidence type="ECO:0000313" key="2">
    <source>
        <dbReference type="EMBL" id="SAL88209.1"/>
    </source>
</evidence>
<proteinExistence type="predicted"/>
<evidence type="ECO:0000256" key="1">
    <source>
        <dbReference type="SAM" id="MobiDB-lite"/>
    </source>
</evidence>
<sequence length="192" mass="20878">MGHAFPPDDPDSGQDPDREPDDGSGDAYNELPDAYVARLVHELEQVVTASRRTIAIRYAAHGVTFPVPPTLDRAEHMVLTALVQTYGVAVFRDDFSAVRQRLAECGAVVVLQQTVFGDRPGRGMQRYGGGSVGGVAALLQEARPLFETLCEQSPETFLVQARALLARVARRPMPPMPPEPPLESEDGERDDG</sequence>
<protein>
    <submittedName>
        <fullName evidence="2">Uncharacterized protein</fullName>
    </submittedName>
</protein>
<feature type="region of interest" description="Disordered" evidence="1">
    <location>
        <begin position="170"/>
        <end position="192"/>
    </location>
</feature>
<feature type="compositionally biased region" description="Acidic residues" evidence="1">
    <location>
        <begin position="182"/>
        <end position="192"/>
    </location>
</feature>
<organism evidence="2 3">
    <name type="scientific">Caballeronia arvi</name>
    <dbReference type="NCBI Taxonomy" id="1777135"/>
    <lineage>
        <taxon>Bacteria</taxon>
        <taxon>Pseudomonadati</taxon>
        <taxon>Pseudomonadota</taxon>
        <taxon>Betaproteobacteria</taxon>
        <taxon>Burkholderiales</taxon>
        <taxon>Burkholderiaceae</taxon>
        <taxon>Caballeronia</taxon>
    </lineage>
</organism>
<reference evidence="2" key="1">
    <citation type="submission" date="2016-01" db="EMBL/GenBank/DDBJ databases">
        <authorList>
            <person name="Peeters C."/>
        </authorList>
    </citation>
    <scope>NUCLEOTIDE SEQUENCE [LARGE SCALE GENOMIC DNA]</scope>
    <source>
        <strain evidence="2">LMG 29317</strain>
    </source>
</reference>
<keyword evidence="3" id="KW-1185">Reference proteome</keyword>
<gene>
    <name evidence="2" type="ORF">AWB74_08453</name>
</gene>
<dbReference type="Proteomes" id="UP000055019">
    <property type="component" value="Unassembled WGS sequence"/>
</dbReference>
<feature type="compositionally biased region" description="Acidic residues" evidence="1">
    <location>
        <begin position="8"/>
        <end position="24"/>
    </location>
</feature>
<dbReference type="OrthoDB" id="9132334at2"/>
<name>A0A158L5C7_9BURK</name>
<dbReference type="EMBL" id="FCOM02000118">
    <property type="protein sequence ID" value="SAL88209.1"/>
    <property type="molecule type" value="Genomic_DNA"/>
</dbReference>
<feature type="region of interest" description="Disordered" evidence="1">
    <location>
        <begin position="1"/>
        <end position="28"/>
    </location>
</feature>
<accession>A0A158L5C7</accession>
<dbReference type="AlphaFoldDB" id="A0A158L5C7"/>